<organism evidence="2 3">
    <name type="scientific">Paraphaeosphaeria minitans</name>
    <dbReference type="NCBI Taxonomy" id="565426"/>
    <lineage>
        <taxon>Eukaryota</taxon>
        <taxon>Fungi</taxon>
        <taxon>Dikarya</taxon>
        <taxon>Ascomycota</taxon>
        <taxon>Pezizomycotina</taxon>
        <taxon>Dothideomycetes</taxon>
        <taxon>Pleosporomycetidae</taxon>
        <taxon>Pleosporales</taxon>
        <taxon>Massarineae</taxon>
        <taxon>Didymosphaeriaceae</taxon>
        <taxon>Paraphaeosphaeria</taxon>
    </lineage>
</organism>
<name>A0A9P6KNC2_9PLEO</name>
<comment type="caution">
    <text evidence="2">The sequence shown here is derived from an EMBL/GenBank/DDBJ whole genome shotgun (WGS) entry which is preliminary data.</text>
</comment>
<evidence type="ECO:0000313" key="3">
    <source>
        <dbReference type="Proteomes" id="UP000756921"/>
    </source>
</evidence>
<proteinExistence type="predicted"/>
<dbReference type="EMBL" id="WJXW01000010">
    <property type="protein sequence ID" value="KAF9732596.1"/>
    <property type="molecule type" value="Genomic_DNA"/>
</dbReference>
<dbReference type="OrthoDB" id="3781081at2759"/>
<feature type="compositionally biased region" description="Polar residues" evidence="1">
    <location>
        <begin position="1"/>
        <end position="25"/>
    </location>
</feature>
<keyword evidence="3" id="KW-1185">Reference proteome</keyword>
<gene>
    <name evidence="2" type="ORF">PMIN01_09454</name>
</gene>
<feature type="region of interest" description="Disordered" evidence="1">
    <location>
        <begin position="1"/>
        <end position="30"/>
    </location>
</feature>
<evidence type="ECO:0000313" key="2">
    <source>
        <dbReference type="EMBL" id="KAF9732596.1"/>
    </source>
</evidence>
<protein>
    <submittedName>
        <fullName evidence="2">Uncharacterized protein</fullName>
    </submittedName>
</protein>
<reference evidence="2" key="1">
    <citation type="journal article" date="2020" name="Mol. Plant Microbe Interact.">
        <title>Genome Sequence of the Biocontrol Agent Coniothyrium minitans strain Conio (IMI 134523).</title>
        <authorList>
            <person name="Patel D."/>
            <person name="Shittu T.A."/>
            <person name="Baroncelli R."/>
            <person name="Muthumeenakshi S."/>
            <person name="Osborne T.H."/>
            <person name="Janganan T.K."/>
            <person name="Sreenivasaprasad S."/>
        </authorList>
    </citation>
    <scope>NUCLEOTIDE SEQUENCE</scope>
    <source>
        <strain evidence="2">Conio</strain>
    </source>
</reference>
<accession>A0A9P6KNC2</accession>
<evidence type="ECO:0000256" key="1">
    <source>
        <dbReference type="SAM" id="MobiDB-lite"/>
    </source>
</evidence>
<sequence length="281" mass="30739">MSTATNDQTSSQSAVPARTPTSEHNPLSPLPPEIRHMIYASAYTPTTRSHHPSLAPNPTPLPRWLPSICALNRAAYIDAGLWYIATTSFRIPLPSAAQSLAHFSRFLSTFPASAGFDAVRRLEIEYFDFDLRRHDCVHRAALWDFFAQCAKLRAVTLQLRVMNLLAVEVSCYDVVVTGVRPEEVGGMAYLRTVGDVVDACGVDRLFEVGLGALRTVCWEVWPTALAGGVGEVTGRDAVVLTAMPLVGELAGYLKGGFRARGRVVEVVVRNLSAVGLRWMEI</sequence>
<dbReference type="Proteomes" id="UP000756921">
    <property type="component" value="Unassembled WGS sequence"/>
</dbReference>
<dbReference type="AlphaFoldDB" id="A0A9P6KNC2"/>